<comment type="caution">
    <text evidence="2">The sequence shown here is derived from an EMBL/GenBank/DDBJ whole genome shotgun (WGS) entry which is preliminary data.</text>
</comment>
<protein>
    <submittedName>
        <fullName evidence="2">Sip1-related alpha-galactosidase</fullName>
    </submittedName>
</protein>
<dbReference type="PANTHER" id="PTHR31268">
    <property type="match status" value="1"/>
</dbReference>
<gene>
    <name evidence="2" type="ORF">ACFFVB_06440</name>
</gene>
<dbReference type="Gene3D" id="3.20.20.70">
    <property type="entry name" value="Aldolase class I"/>
    <property type="match status" value="1"/>
</dbReference>
<reference evidence="2 3" key="1">
    <citation type="submission" date="2024-09" db="EMBL/GenBank/DDBJ databases">
        <authorList>
            <person name="Sun Q."/>
            <person name="Mori K."/>
        </authorList>
    </citation>
    <scope>NUCLEOTIDE SEQUENCE [LARGE SCALE GENOMIC DNA]</scope>
    <source>
        <strain evidence="2 3">CECT 8286</strain>
    </source>
</reference>
<sequence length="705" mass="79889">MNNILVKISKFLYSSFTIFSIVIMTSCDDKNGVIYTGLKEIPSTIDVSELASDGIFVLQKQVFTLDSKGIIAEIILELPEYQKGMYYRPFSEVKASGNRMEALWFDAVSDLLNYKQIKPREDDNMKYGSLILLKKKNGNYLAILPIVSTYVGNTFDVAANNFILNTATYGTESVNVEIPLFSYAEASNPYEANQKAWALAKDAEGVKGNFNWRSDKEYPIPFQYLGWCSWEHYKSNINQDIITNSIEDIKASNLPIRWVLIDDGYLDEKNRQLLSFGVDKIKSPTGWKSITDLKDDKIKWMGIWRNFNGFMDGISTENTLDELSVNLDTVFYGKNNQKSRMVTKNDAISANAFYDAMTADTKDNRFDMIKVDFQSVNLQFNKGRENAVLGVHRNNRALEENVIKKNLKLLNCIAMQNFNVFNQTYSNVIRSSVDYKIDEDRIDLTIVHNFTNALWLGHVHWLDQDMFHTSYKETARLMAVSRAISGGPIYLSDETKNIDATYLTPLMYKDGEIIGTLAPGVPLPESLEQDPYVGKKAFKVIAPLLNETAVIMAVNLNRGTTINSSISLTDYPNAGGMIQPYKGLWEIPVEGILLYDSYKKTAQPLIANYNFELQTREERLFQLSPIIKGWSVVGRADKFLSAGTVKVKSISNTEIRCSMKEVGELTVWSSNGIPEINRIPFNDLGDNLYVFNVSNEKINDIIITR</sequence>
<dbReference type="PANTHER" id="PTHR31268:SF32">
    <property type="entry name" value="GALACTINOL--SUCROSE GALACTOSYLTRANSFERASE 2-RELATED"/>
    <property type="match status" value="1"/>
</dbReference>
<dbReference type="InterPro" id="IPR013785">
    <property type="entry name" value="Aldolase_TIM"/>
</dbReference>
<dbReference type="EMBL" id="JBHMEZ010000003">
    <property type="protein sequence ID" value="MFB9052716.1"/>
    <property type="molecule type" value="Genomic_DNA"/>
</dbReference>
<proteinExistence type="predicted"/>
<dbReference type="PROSITE" id="PS51257">
    <property type="entry name" value="PROKAR_LIPOPROTEIN"/>
    <property type="match status" value="1"/>
</dbReference>
<keyword evidence="1" id="KW-0119">Carbohydrate metabolism</keyword>
<dbReference type="RefSeq" id="WP_382381896.1">
    <property type="nucleotide sequence ID" value="NZ_JBHMEZ010000003.1"/>
</dbReference>
<evidence type="ECO:0000256" key="1">
    <source>
        <dbReference type="ARBA" id="ARBA00023277"/>
    </source>
</evidence>
<organism evidence="2 3">
    <name type="scientific">Formosa undariae</name>
    <dbReference type="NCBI Taxonomy" id="1325436"/>
    <lineage>
        <taxon>Bacteria</taxon>
        <taxon>Pseudomonadati</taxon>
        <taxon>Bacteroidota</taxon>
        <taxon>Flavobacteriia</taxon>
        <taxon>Flavobacteriales</taxon>
        <taxon>Flavobacteriaceae</taxon>
        <taxon>Formosa</taxon>
    </lineage>
</organism>
<dbReference type="Pfam" id="PF05691">
    <property type="entry name" value="Raffinose_syn"/>
    <property type="match status" value="2"/>
</dbReference>
<dbReference type="InterPro" id="IPR017853">
    <property type="entry name" value="GH"/>
</dbReference>
<dbReference type="Proteomes" id="UP001589605">
    <property type="component" value="Unassembled WGS sequence"/>
</dbReference>
<evidence type="ECO:0000313" key="2">
    <source>
        <dbReference type="EMBL" id="MFB9052716.1"/>
    </source>
</evidence>
<name>A0ABV5EZV5_9FLAO</name>
<dbReference type="SUPFAM" id="SSF51445">
    <property type="entry name" value="(Trans)glycosidases"/>
    <property type="match status" value="1"/>
</dbReference>
<evidence type="ECO:0000313" key="3">
    <source>
        <dbReference type="Proteomes" id="UP001589605"/>
    </source>
</evidence>
<accession>A0ABV5EZV5</accession>
<keyword evidence="3" id="KW-1185">Reference proteome</keyword>
<dbReference type="InterPro" id="IPR008811">
    <property type="entry name" value="Glycosyl_hydrolases_36"/>
</dbReference>